<dbReference type="SMART" id="SM00507">
    <property type="entry name" value="HNHc"/>
    <property type="match status" value="1"/>
</dbReference>
<feature type="region of interest" description="Disordered" evidence="1">
    <location>
        <begin position="66"/>
        <end position="93"/>
    </location>
</feature>
<reference evidence="3 4" key="1">
    <citation type="submission" date="2021-11" db="EMBL/GenBank/DDBJ databases">
        <authorList>
            <person name="Harms R.C."/>
            <person name="Hussain Z."/>
            <person name="Phipps C."/>
            <person name="Ball S.L."/>
            <person name="Garlena R.A."/>
            <person name="Russell D.A."/>
            <person name="Jacobs-Sera D."/>
            <person name="Hatfull G.F."/>
        </authorList>
    </citation>
    <scope>NUCLEOTIDE SEQUENCE [LARGE SCALE GENOMIC DNA]</scope>
</reference>
<feature type="region of interest" description="Disordered" evidence="1">
    <location>
        <begin position="120"/>
        <end position="146"/>
    </location>
</feature>
<dbReference type="InterPro" id="IPR002711">
    <property type="entry name" value="HNH"/>
</dbReference>
<evidence type="ECO:0000313" key="4">
    <source>
        <dbReference type="Proteomes" id="UP001200529"/>
    </source>
</evidence>
<dbReference type="GO" id="GO:0004519">
    <property type="term" value="F:endonuclease activity"/>
    <property type="evidence" value="ECO:0007669"/>
    <property type="project" value="UniProtKB-KW"/>
</dbReference>
<evidence type="ECO:0000313" key="3">
    <source>
        <dbReference type="EMBL" id="UJQ86122.1"/>
    </source>
</evidence>
<feature type="domain" description="HNH nuclease" evidence="2">
    <location>
        <begin position="7"/>
        <end position="66"/>
    </location>
</feature>
<dbReference type="InterPro" id="IPR003615">
    <property type="entry name" value="HNH_nuc"/>
</dbReference>
<keyword evidence="3" id="KW-0540">Nuclease</keyword>
<dbReference type="Proteomes" id="UP001200529">
    <property type="component" value="Segment"/>
</dbReference>
<evidence type="ECO:0000256" key="1">
    <source>
        <dbReference type="SAM" id="MobiDB-lite"/>
    </source>
</evidence>
<dbReference type="Gene3D" id="1.10.30.50">
    <property type="match status" value="1"/>
</dbReference>
<sequence length="146" mass="16859">MGGGFKNFKKGCEEQDLPCWICHEPIDYKRKGSPLWWFTRDHYIPRTHGGSNAVANLRPAHSLCNQRRGSRMPRNTNWVGTKENGHWSSEPRAMPIDEEINNRAGDPPLSWAERWAVSGPLKDIKPKKKTPMKKDWPYPNAHPDYP</sequence>
<dbReference type="GO" id="GO:0003676">
    <property type="term" value="F:nucleic acid binding"/>
    <property type="evidence" value="ECO:0007669"/>
    <property type="project" value="InterPro"/>
</dbReference>
<evidence type="ECO:0000259" key="2">
    <source>
        <dbReference type="SMART" id="SM00507"/>
    </source>
</evidence>
<proteinExistence type="predicted"/>
<accession>A0AA49BMM8</accession>
<dbReference type="GO" id="GO:0008270">
    <property type="term" value="F:zinc ion binding"/>
    <property type="evidence" value="ECO:0007669"/>
    <property type="project" value="InterPro"/>
</dbReference>
<dbReference type="EMBL" id="OL455887">
    <property type="protein sequence ID" value="UJQ86122.1"/>
    <property type="molecule type" value="Genomic_DNA"/>
</dbReference>
<feature type="compositionally biased region" description="Polar residues" evidence="1">
    <location>
        <begin position="66"/>
        <end position="79"/>
    </location>
</feature>
<keyword evidence="3" id="KW-0378">Hydrolase</keyword>
<keyword evidence="4" id="KW-1185">Reference proteome</keyword>
<gene>
    <name evidence="3" type="primary">53</name>
    <name evidence="3" type="ORF">ZANY_53</name>
</gene>
<dbReference type="CDD" id="cd00085">
    <property type="entry name" value="HNHc"/>
    <property type="match status" value="1"/>
</dbReference>
<organism evidence="3 4">
    <name type="scientific">Gordonia phage Zany</name>
    <dbReference type="NCBI Taxonomy" id="2910759"/>
    <lineage>
        <taxon>Viruses</taxon>
        <taxon>Duplodnaviria</taxon>
        <taxon>Heunggongvirae</taxon>
        <taxon>Uroviricota</taxon>
        <taxon>Caudoviricetes</taxon>
        <taxon>Dovevirinae</taxon>
        <taxon>Lambovirus</taxon>
        <taxon>Lambovirus zany</taxon>
    </lineage>
</organism>
<protein>
    <submittedName>
        <fullName evidence="3">HNH endonuclease</fullName>
    </submittedName>
</protein>
<dbReference type="Pfam" id="PF01844">
    <property type="entry name" value="HNH"/>
    <property type="match status" value="1"/>
</dbReference>
<keyword evidence="3" id="KW-0255">Endonuclease</keyword>
<name>A0AA49BMM8_9CAUD</name>